<dbReference type="Gene3D" id="3.30.70.20">
    <property type="match status" value="1"/>
</dbReference>
<keyword evidence="1" id="KW-0411">Iron-sulfur</keyword>
<dbReference type="PROSITE" id="PS51379">
    <property type="entry name" value="4FE4S_FER_2"/>
    <property type="match status" value="1"/>
</dbReference>
<accession>A0A6J6JUX4</accession>
<dbReference type="PANTHER" id="PTHR30002">
    <property type="entry name" value="EPOXYQUEUOSINE REDUCTASE"/>
    <property type="match status" value="1"/>
</dbReference>
<proteinExistence type="predicted"/>
<evidence type="ECO:0000259" key="2">
    <source>
        <dbReference type="PROSITE" id="PS51379"/>
    </source>
</evidence>
<dbReference type="AlphaFoldDB" id="A0A6J6JUX4"/>
<keyword evidence="1" id="KW-0479">Metal-binding</keyword>
<dbReference type="GO" id="GO:0051539">
    <property type="term" value="F:4 iron, 4 sulfur cluster binding"/>
    <property type="evidence" value="ECO:0007669"/>
    <property type="project" value="UniProtKB-KW"/>
</dbReference>
<keyword evidence="1" id="KW-0408">Iron</keyword>
<dbReference type="InterPro" id="IPR017900">
    <property type="entry name" value="4Fe4S_Fe_S_CS"/>
</dbReference>
<dbReference type="SUPFAM" id="SSF48371">
    <property type="entry name" value="ARM repeat"/>
    <property type="match status" value="1"/>
</dbReference>
<dbReference type="PANTHER" id="PTHR30002:SF4">
    <property type="entry name" value="EPOXYQUEUOSINE REDUCTASE"/>
    <property type="match status" value="1"/>
</dbReference>
<dbReference type="InterPro" id="IPR017896">
    <property type="entry name" value="4Fe4S_Fe-S-bd"/>
</dbReference>
<dbReference type="InterPro" id="IPR004453">
    <property type="entry name" value="QueG"/>
</dbReference>
<sequence>MPEWCLRFGIVPLAKNPTLPEGFIDTYTADVLKLGRAGGLDQVGVAPADIFLQARAALIERKSRGLHDTMEFTYRNPERSTDPRMALPDAKAVIVGAYSYSQSLTQAPGTPSSRIARYAQRDYYAELELGLNAMRDKLRDEGWKAVVFADDNSLVDRGAAHLAGLGWFGKNANLLLKGHGSFFVLGSVVTNAPLRASTTQVDDGCGACKRCVDACPTGAIVENGVVDAAKCLAWLIQKPGVFDRQYRVALADRIYGCDDCQEVCPPTQRLSITKKQNAEVRQWVPILQLLNMDDAALLSNFKHWYITDRDPTWVRRNALINLGNIADGSDLDVQNVLVRYLNHSQPVLRAHAVWAAARLNLRHLINFADDDPLVADELRSLPDPR</sequence>
<name>A0A6J6JUX4_9ZZZZ</name>
<dbReference type="PROSITE" id="PS00198">
    <property type="entry name" value="4FE4S_FER_1"/>
    <property type="match status" value="1"/>
</dbReference>
<keyword evidence="1" id="KW-0004">4Fe-4S</keyword>
<evidence type="ECO:0000313" key="3">
    <source>
        <dbReference type="EMBL" id="CAB4639509.1"/>
    </source>
</evidence>
<dbReference type="NCBIfam" id="TIGR00276">
    <property type="entry name" value="tRNA epoxyqueuosine(34) reductase QueG"/>
    <property type="match status" value="1"/>
</dbReference>
<protein>
    <submittedName>
        <fullName evidence="3">Unannotated protein</fullName>
    </submittedName>
</protein>
<gene>
    <name evidence="3" type="ORF">UFOPK2166_00077</name>
</gene>
<dbReference type="SUPFAM" id="SSF54862">
    <property type="entry name" value="4Fe-4S ferredoxins"/>
    <property type="match status" value="1"/>
</dbReference>
<reference evidence="3" key="1">
    <citation type="submission" date="2020-05" db="EMBL/GenBank/DDBJ databases">
        <authorList>
            <person name="Chiriac C."/>
            <person name="Salcher M."/>
            <person name="Ghai R."/>
            <person name="Kavagutti S V."/>
        </authorList>
    </citation>
    <scope>NUCLEOTIDE SEQUENCE</scope>
</reference>
<dbReference type="InterPro" id="IPR016024">
    <property type="entry name" value="ARM-type_fold"/>
</dbReference>
<dbReference type="GO" id="GO:0052693">
    <property type="term" value="F:epoxyqueuosine reductase activity"/>
    <property type="evidence" value="ECO:0007669"/>
    <property type="project" value="TreeGrafter"/>
</dbReference>
<evidence type="ECO:0000256" key="1">
    <source>
        <dbReference type="ARBA" id="ARBA00022485"/>
    </source>
</evidence>
<dbReference type="GO" id="GO:0008616">
    <property type="term" value="P:tRNA queuosine(34) biosynthetic process"/>
    <property type="evidence" value="ECO:0007669"/>
    <property type="project" value="InterPro"/>
</dbReference>
<dbReference type="Pfam" id="PF13484">
    <property type="entry name" value="Fer4_16"/>
    <property type="match status" value="1"/>
</dbReference>
<dbReference type="EMBL" id="CAEZWB010000004">
    <property type="protein sequence ID" value="CAB4639509.1"/>
    <property type="molecule type" value="Genomic_DNA"/>
</dbReference>
<organism evidence="3">
    <name type="scientific">freshwater metagenome</name>
    <dbReference type="NCBI Taxonomy" id="449393"/>
    <lineage>
        <taxon>unclassified sequences</taxon>
        <taxon>metagenomes</taxon>
        <taxon>ecological metagenomes</taxon>
    </lineage>
</organism>
<feature type="domain" description="4Fe-4S ferredoxin-type" evidence="2">
    <location>
        <begin position="197"/>
        <end position="225"/>
    </location>
</feature>